<name>A0AAP0F8S8_9MAGN</name>
<sequence>MTIGGGRRRRRRVLVTLEPRRRVGDSVGGGGGTGGRRRWMQQWRVGESGGGEGGTGGMMRCEAAMRGSGARQWCEAVVDAAAVRAVEGDNDGDGFDGGSETGSEEDDGRRGGGSKTSTPRWRLVAIIMLLDTYPSSSRPGKEKIDDYL</sequence>
<comment type="caution">
    <text evidence="2">The sequence shown here is derived from an EMBL/GenBank/DDBJ whole genome shotgun (WGS) entry which is preliminary data.</text>
</comment>
<proteinExistence type="predicted"/>
<evidence type="ECO:0000256" key="1">
    <source>
        <dbReference type="SAM" id="MobiDB-lite"/>
    </source>
</evidence>
<dbReference type="Proteomes" id="UP001420932">
    <property type="component" value="Unassembled WGS sequence"/>
</dbReference>
<dbReference type="AlphaFoldDB" id="A0AAP0F8S8"/>
<organism evidence="2 3">
    <name type="scientific">Stephania yunnanensis</name>
    <dbReference type="NCBI Taxonomy" id="152371"/>
    <lineage>
        <taxon>Eukaryota</taxon>
        <taxon>Viridiplantae</taxon>
        <taxon>Streptophyta</taxon>
        <taxon>Embryophyta</taxon>
        <taxon>Tracheophyta</taxon>
        <taxon>Spermatophyta</taxon>
        <taxon>Magnoliopsida</taxon>
        <taxon>Ranunculales</taxon>
        <taxon>Menispermaceae</taxon>
        <taxon>Menispermoideae</taxon>
        <taxon>Cissampelideae</taxon>
        <taxon>Stephania</taxon>
    </lineage>
</organism>
<feature type="compositionally biased region" description="Gly residues" evidence="1">
    <location>
        <begin position="47"/>
        <end position="57"/>
    </location>
</feature>
<reference evidence="2 3" key="1">
    <citation type="submission" date="2024-01" db="EMBL/GenBank/DDBJ databases">
        <title>Genome assemblies of Stephania.</title>
        <authorList>
            <person name="Yang L."/>
        </authorList>
    </citation>
    <scope>NUCLEOTIDE SEQUENCE [LARGE SCALE GENOMIC DNA]</scope>
    <source>
        <strain evidence="2">YNDBR</strain>
        <tissue evidence="2">Leaf</tissue>
    </source>
</reference>
<feature type="region of interest" description="Disordered" evidence="1">
    <location>
        <begin position="22"/>
        <end position="57"/>
    </location>
</feature>
<feature type="region of interest" description="Disordered" evidence="1">
    <location>
        <begin position="85"/>
        <end position="117"/>
    </location>
</feature>
<gene>
    <name evidence="2" type="ORF">Syun_022897</name>
</gene>
<protein>
    <submittedName>
        <fullName evidence="2">Uncharacterized protein</fullName>
    </submittedName>
</protein>
<keyword evidence="3" id="KW-1185">Reference proteome</keyword>
<accession>A0AAP0F8S8</accession>
<dbReference type="EMBL" id="JBBNAF010000010">
    <property type="protein sequence ID" value="KAK9106886.1"/>
    <property type="molecule type" value="Genomic_DNA"/>
</dbReference>
<evidence type="ECO:0000313" key="3">
    <source>
        <dbReference type="Proteomes" id="UP001420932"/>
    </source>
</evidence>
<evidence type="ECO:0000313" key="2">
    <source>
        <dbReference type="EMBL" id="KAK9106886.1"/>
    </source>
</evidence>